<evidence type="ECO:0000256" key="3">
    <source>
        <dbReference type="ARBA" id="ARBA00022448"/>
    </source>
</evidence>
<dbReference type="RefSeq" id="XP_003029468.1">
    <property type="nucleotide sequence ID" value="XM_003029422.1"/>
</dbReference>
<dbReference type="GO" id="GO:0042802">
    <property type="term" value="F:identical protein binding"/>
    <property type="evidence" value="ECO:0007669"/>
    <property type="project" value="EnsemblFungi"/>
</dbReference>
<evidence type="ECO:0000313" key="12">
    <source>
        <dbReference type="Proteomes" id="UP000007431"/>
    </source>
</evidence>
<dbReference type="GO" id="GO:0000045">
    <property type="term" value="P:autophagosome assembly"/>
    <property type="evidence" value="ECO:0007669"/>
    <property type="project" value="TreeGrafter"/>
</dbReference>
<dbReference type="NCBIfam" id="TIGR01381">
    <property type="entry name" value="E1_like_apg7"/>
    <property type="match status" value="1"/>
</dbReference>
<dbReference type="InterPro" id="IPR035985">
    <property type="entry name" value="Ubiquitin-activating_enz"/>
</dbReference>
<dbReference type="InParanoid" id="D8QCP6"/>
<comment type="subunit">
    <text evidence="7">Homodimer.</text>
</comment>
<dbReference type="GO" id="GO:0006995">
    <property type="term" value="P:cellular response to nitrogen starvation"/>
    <property type="evidence" value="ECO:0007669"/>
    <property type="project" value="TreeGrafter"/>
</dbReference>
<dbReference type="GO" id="GO:0000422">
    <property type="term" value="P:autophagy of mitochondrion"/>
    <property type="evidence" value="ECO:0007669"/>
    <property type="project" value="EnsemblFungi"/>
</dbReference>
<evidence type="ECO:0000256" key="2">
    <source>
        <dbReference type="ARBA" id="ARBA00017647"/>
    </source>
</evidence>
<dbReference type="HOGENOM" id="CLU_012998_2_1_1"/>
<evidence type="ECO:0000259" key="9">
    <source>
        <dbReference type="Pfam" id="PF00899"/>
    </source>
</evidence>
<reference evidence="11 12" key="1">
    <citation type="journal article" date="2010" name="Nat. Biotechnol.">
        <title>Genome sequence of the model mushroom Schizophyllum commune.</title>
        <authorList>
            <person name="Ohm R.A."/>
            <person name="de Jong J.F."/>
            <person name="Lugones L.G."/>
            <person name="Aerts A."/>
            <person name="Kothe E."/>
            <person name="Stajich J.E."/>
            <person name="de Vries R.P."/>
            <person name="Record E."/>
            <person name="Levasseur A."/>
            <person name="Baker S.E."/>
            <person name="Bartholomew K.A."/>
            <person name="Coutinho P.M."/>
            <person name="Erdmann S."/>
            <person name="Fowler T.J."/>
            <person name="Gathman A.C."/>
            <person name="Lombard V."/>
            <person name="Henrissat B."/>
            <person name="Knabe N."/>
            <person name="Kuees U."/>
            <person name="Lilly W.W."/>
            <person name="Lindquist E."/>
            <person name="Lucas S."/>
            <person name="Magnuson J.K."/>
            <person name="Piumi F."/>
            <person name="Raudaskoski M."/>
            <person name="Salamov A."/>
            <person name="Schmutz J."/>
            <person name="Schwarze F.W.M.R."/>
            <person name="vanKuyk P.A."/>
            <person name="Horton J.S."/>
            <person name="Grigoriev I.V."/>
            <person name="Woesten H.A.B."/>
        </authorList>
    </citation>
    <scope>NUCLEOTIDE SEQUENCE [LARGE SCALE GENOMIC DNA]</scope>
    <source>
        <strain evidence="12">H4-8 / FGSC 9210</strain>
    </source>
</reference>
<dbReference type="GO" id="GO:0005829">
    <property type="term" value="C:cytosol"/>
    <property type="evidence" value="ECO:0007669"/>
    <property type="project" value="EnsemblFungi"/>
</dbReference>
<dbReference type="GO" id="GO:0015031">
    <property type="term" value="P:protein transport"/>
    <property type="evidence" value="ECO:0007669"/>
    <property type="project" value="UniProtKB-UniRule"/>
</dbReference>
<evidence type="ECO:0000259" key="10">
    <source>
        <dbReference type="Pfam" id="PF16420"/>
    </source>
</evidence>
<dbReference type="KEGG" id="scm:SCHCO_02635282"/>
<keyword evidence="7" id="KW-0963">Cytoplasm</keyword>
<evidence type="ECO:0000256" key="8">
    <source>
        <dbReference type="SAM" id="MobiDB-lite"/>
    </source>
</evidence>
<keyword evidence="3 7" id="KW-0813">Transport</keyword>
<dbReference type="eggNOG" id="KOG2337">
    <property type="taxonomic scope" value="Eukaryota"/>
</dbReference>
<dbReference type="GO" id="GO:0032446">
    <property type="term" value="P:protein modification by small protein conjugation"/>
    <property type="evidence" value="ECO:0007669"/>
    <property type="project" value="EnsemblFungi"/>
</dbReference>
<keyword evidence="5 7" id="KW-0072">Autophagy</keyword>
<dbReference type="PANTHER" id="PTHR10953:SF3">
    <property type="entry name" value="UBIQUITIN-LIKE MODIFIER-ACTIVATING ENZYME ATG7"/>
    <property type="match status" value="1"/>
</dbReference>
<dbReference type="Proteomes" id="UP000007431">
    <property type="component" value="Unassembled WGS sequence"/>
</dbReference>
<evidence type="ECO:0000313" key="11">
    <source>
        <dbReference type="EMBL" id="EFI94565.1"/>
    </source>
</evidence>
<dbReference type="Pfam" id="PF16420">
    <property type="entry name" value="ATG7_N"/>
    <property type="match status" value="1"/>
</dbReference>
<evidence type="ECO:0000256" key="4">
    <source>
        <dbReference type="ARBA" id="ARBA00022927"/>
    </source>
</evidence>
<dbReference type="GeneID" id="9594218"/>
<dbReference type="OrthoDB" id="338614at2759"/>
<dbReference type="Gene3D" id="3.40.50.720">
    <property type="entry name" value="NAD(P)-binding Rossmann-like Domain"/>
    <property type="match status" value="1"/>
</dbReference>
<evidence type="ECO:0000256" key="7">
    <source>
        <dbReference type="RuleBase" id="RU366022"/>
    </source>
</evidence>
<dbReference type="InterPro" id="IPR032197">
    <property type="entry name" value="Atg7_N"/>
</dbReference>
<keyword evidence="7" id="KW-0833">Ubl conjugation pathway</keyword>
<dbReference type="FunFam" id="3.40.50.720:FF:000243">
    <property type="entry name" value="Ubiquitin-like modifier-activating enzyme ATG7"/>
    <property type="match status" value="1"/>
</dbReference>
<comment type="function">
    <text evidence="7">E1-like activating enzyme involved in the 2 ubiquitin-like systems required for cytoplasm to vacuole transport (Cvt) and autophagy. Activates ATG12 for its conjugation with ATG5 and ATG8 for its conjugation with phosphatidylethanolamine. Both systems are needed for the ATG8 association to Cvt vesicles and autophagosomes membranes. Autophagy is essential for maintenance of amino acid levels and protein synthesis under nitrogen starvation. Required for selective autophagic degradation of the nucleus (nucleophagy) as well as for mitophagy which contributes to regulate mitochondrial quantity and quality by eliminating the mitochondria to a basal level to fulfill cellular energy requirements and preventing excess ROS production.</text>
</comment>
<dbReference type="VEuPathDB" id="FungiDB:SCHCODRAFT_02635282"/>
<dbReference type="EMBL" id="GL377309">
    <property type="protein sequence ID" value="EFI94565.1"/>
    <property type="molecule type" value="Genomic_DNA"/>
</dbReference>
<comment type="similarity">
    <text evidence="1 7">Belongs to the ATG7 family.</text>
</comment>
<name>D8QCP6_SCHCM</name>
<dbReference type="GO" id="GO:0097632">
    <property type="term" value="C:extrinsic component of phagophore assembly site membrane"/>
    <property type="evidence" value="ECO:0007669"/>
    <property type="project" value="EnsemblFungi"/>
</dbReference>
<protein>
    <recommendedName>
        <fullName evidence="2 7">Ubiquitin-like modifier-activating enzyme ATG7</fullName>
    </recommendedName>
    <alternativeName>
        <fullName evidence="7">Autophagy-related protein 7</fullName>
    </alternativeName>
</protein>
<dbReference type="GO" id="GO:0019778">
    <property type="term" value="F:Atg12 activating enzyme activity"/>
    <property type="evidence" value="ECO:0007669"/>
    <property type="project" value="EnsemblFungi"/>
</dbReference>
<evidence type="ECO:0000256" key="6">
    <source>
        <dbReference type="PIRSR" id="PIRSR606285-1"/>
    </source>
</evidence>
<dbReference type="InterPro" id="IPR045886">
    <property type="entry name" value="ThiF/MoeB/HesA"/>
</dbReference>
<dbReference type="OMA" id="RQIWDAI"/>
<feature type="domain" description="THIF-type NAD/FAD binding fold" evidence="9">
    <location>
        <begin position="314"/>
        <end position="561"/>
    </location>
</feature>
<proteinExistence type="inferred from homology"/>
<gene>
    <name evidence="11" type="ORF">SCHCODRAFT_69707</name>
</gene>
<dbReference type="SUPFAM" id="SSF69572">
    <property type="entry name" value="Activating enzymes of the ubiquitin-like proteins"/>
    <property type="match status" value="1"/>
</dbReference>
<dbReference type="STRING" id="578458.D8QCP6"/>
<keyword evidence="12" id="KW-1185">Reference proteome</keyword>
<dbReference type="FunCoup" id="D8QCP6">
    <property type="interactions" value="374"/>
</dbReference>
<keyword evidence="4 7" id="KW-0653">Protein transport</keyword>
<feature type="region of interest" description="Disordered" evidence="8">
    <location>
        <begin position="262"/>
        <end position="283"/>
    </location>
</feature>
<accession>D8QCP6</accession>
<dbReference type="Gene3D" id="3.40.140.70">
    <property type="entry name" value="Ubiquitin-like modifier-activating enzyme ATG7 N-terminal domain"/>
    <property type="match status" value="1"/>
</dbReference>
<evidence type="ECO:0000256" key="5">
    <source>
        <dbReference type="ARBA" id="ARBA00023006"/>
    </source>
</evidence>
<dbReference type="InterPro" id="IPR006285">
    <property type="entry name" value="Atg7"/>
</dbReference>
<dbReference type="InterPro" id="IPR042522">
    <property type="entry name" value="Atg7_N_1"/>
</dbReference>
<comment type="subcellular location">
    <subcellularLocation>
        <location evidence="7">Cytoplasm</location>
    </subcellularLocation>
    <subcellularLocation>
        <location evidence="7">Preautophagosomal structure</location>
    </subcellularLocation>
</comment>
<dbReference type="AlphaFoldDB" id="D8QCP6"/>
<feature type="domain" description="Ubiquitin-like modifier-activating enzyme Atg7 N-terminal" evidence="10">
    <location>
        <begin position="4"/>
        <end position="296"/>
    </location>
</feature>
<feature type="active site" description="Glycyl thioester intermediate" evidence="6">
    <location>
        <position position="529"/>
    </location>
</feature>
<sequence length="674" mass="73569">MTVIQFAPLTSQINPTFWHKLTQLKIDVLRLSDAQVPITATYTEGRLIKDREGGRDIALAGSVVLDESSFDDAPQGVGKGKGRMKGVLKNFNTIEEFKSCDKAAMLNEVADKTWSSITSDSEPELAPFLLLTYADLKKYKYFYWFAFPAFLTKPAWEVSGTIQPLSQSPELSSTLSSVNPDDIPQFFHVNGSKLEPISTFKPTQETPTFGFIDPSPTPENPGWPVRNLLTHLLAKHHITRAQIVSWRGTPESSSLFTATVPEQTSLAPSPRPAAAGWERNPQGKLGPRMADLGSMMDPVRLSLQATALNLKLMRWRVLPGLDLEKIAAQKCLLLGAGTLGCYVARALVAYNTEKITLVDSSRVSFSNPARQPLFTFEDCVGDNGQGKWKAACAAERLKEVWKGVDAQGVNMSIPMPGHPVPKAEEEKAKKALADLTELVKAHDVIFLLMDSRESRWLPTVLGGLYNKIVLNAALGFDTFLVMRHGPRATAHAEHVAKTGKETKRLGCYYCNDIVAPGDSLTDRTLDQMCTVTRPGLAPIASASAVEMLMSLLMHPDGIHAPAPPTNAFSQTSTHNLSADDGAGILGLVPHQLRGFLANFRNMGITGEAFDRCTGCSEKILTQFASDPVGTLLNACNDTKYLEKVTGLDKLYEEGKAALEAMEAEAVDMSDEDDF</sequence>
<dbReference type="Gene3D" id="3.40.140.100">
    <property type="entry name" value="Ubiquitin-like modifier-activating enzyme ATG7 C-terminal domain"/>
    <property type="match status" value="1"/>
</dbReference>
<dbReference type="Pfam" id="PF00899">
    <property type="entry name" value="ThiF"/>
    <property type="match status" value="1"/>
</dbReference>
<organism evidence="12">
    <name type="scientific">Schizophyllum commune (strain H4-8 / FGSC 9210)</name>
    <name type="common">Split gill fungus</name>
    <dbReference type="NCBI Taxonomy" id="578458"/>
    <lineage>
        <taxon>Eukaryota</taxon>
        <taxon>Fungi</taxon>
        <taxon>Dikarya</taxon>
        <taxon>Basidiomycota</taxon>
        <taxon>Agaricomycotina</taxon>
        <taxon>Agaricomycetes</taxon>
        <taxon>Agaricomycetidae</taxon>
        <taxon>Agaricales</taxon>
        <taxon>Schizophyllaceae</taxon>
        <taxon>Schizophyllum</taxon>
    </lineage>
</organism>
<dbReference type="InterPro" id="IPR042523">
    <property type="entry name" value="Atg7_N_2"/>
</dbReference>
<dbReference type="GO" id="GO:0034727">
    <property type="term" value="P:piecemeal microautophagy of the nucleus"/>
    <property type="evidence" value="ECO:0007669"/>
    <property type="project" value="EnsemblFungi"/>
</dbReference>
<dbReference type="GO" id="GO:0019779">
    <property type="term" value="F:Atg8 activating enzyme activity"/>
    <property type="evidence" value="ECO:0007669"/>
    <property type="project" value="EnsemblFungi"/>
</dbReference>
<evidence type="ECO:0000256" key="1">
    <source>
        <dbReference type="ARBA" id="ARBA00010931"/>
    </source>
</evidence>
<dbReference type="PANTHER" id="PTHR10953">
    <property type="entry name" value="UBIQUITIN-ACTIVATING ENZYME E1"/>
    <property type="match status" value="1"/>
</dbReference>
<dbReference type="InterPro" id="IPR000594">
    <property type="entry name" value="ThiF_NAD_FAD-bd"/>
</dbReference>